<dbReference type="EC" id="2.7.13.3" evidence="2"/>
<proteinExistence type="predicted"/>
<dbReference type="InterPro" id="IPR011990">
    <property type="entry name" value="TPR-like_helical_dom_sf"/>
</dbReference>
<dbReference type="PROSITE" id="PS00108">
    <property type="entry name" value="PROTEIN_KINASE_ST"/>
    <property type="match status" value="1"/>
</dbReference>
<dbReference type="Gene3D" id="1.10.510.10">
    <property type="entry name" value="Transferase(Phosphotransferase) domain 1"/>
    <property type="match status" value="1"/>
</dbReference>
<dbReference type="PROSITE" id="PS50011">
    <property type="entry name" value="PROTEIN_KINASE_DOM"/>
    <property type="match status" value="1"/>
</dbReference>
<dbReference type="InterPro" id="IPR013655">
    <property type="entry name" value="PAS_fold_3"/>
</dbReference>
<evidence type="ECO:0000256" key="3">
    <source>
        <dbReference type="ARBA" id="ARBA00022553"/>
    </source>
</evidence>
<keyword evidence="3" id="KW-0597">Phosphoprotein</keyword>
<dbReference type="InterPro" id="IPR005467">
    <property type="entry name" value="His_kinase_dom"/>
</dbReference>
<dbReference type="InterPro" id="IPR036097">
    <property type="entry name" value="HisK_dim/P_sf"/>
</dbReference>
<dbReference type="SUPFAM" id="SSF52540">
    <property type="entry name" value="P-loop containing nucleoside triphosphate hydrolases"/>
    <property type="match status" value="1"/>
</dbReference>
<dbReference type="Gene3D" id="3.30.565.10">
    <property type="entry name" value="Histidine kinase-like ATPase, C-terminal domain"/>
    <property type="match status" value="1"/>
</dbReference>
<dbReference type="Pfam" id="PF08447">
    <property type="entry name" value="PAS_3"/>
    <property type="match status" value="1"/>
</dbReference>
<dbReference type="PANTHER" id="PTHR43642">
    <property type="entry name" value="HYBRID SIGNAL TRANSDUCTION HISTIDINE KINASE G"/>
    <property type="match status" value="1"/>
</dbReference>
<gene>
    <name evidence="7" type="ORF">GCM10009410_04130</name>
</gene>
<evidence type="ECO:0000256" key="1">
    <source>
        <dbReference type="ARBA" id="ARBA00000085"/>
    </source>
</evidence>
<dbReference type="Pfam" id="PF00069">
    <property type="entry name" value="Pkinase"/>
    <property type="match status" value="1"/>
</dbReference>
<name>A0ABQ2QCJ5_9GAMM</name>
<evidence type="ECO:0000259" key="4">
    <source>
        <dbReference type="PROSITE" id="PS50011"/>
    </source>
</evidence>
<keyword evidence="7" id="KW-0418">Kinase</keyword>
<dbReference type="InterPro" id="IPR011009">
    <property type="entry name" value="Kinase-like_dom_sf"/>
</dbReference>
<feature type="domain" description="Histidine kinase" evidence="5">
    <location>
        <begin position="1583"/>
        <end position="1799"/>
    </location>
</feature>
<protein>
    <recommendedName>
        <fullName evidence="2">histidine kinase</fullName>
        <ecNumber evidence="2">2.7.13.3</ecNumber>
    </recommendedName>
</protein>
<keyword evidence="7" id="KW-0808">Transferase</keyword>
<evidence type="ECO:0000313" key="7">
    <source>
        <dbReference type="EMBL" id="GGP75228.1"/>
    </source>
</evidence>
<dbReference type="InterPro" id="IPR035965">
    <property type="entry name" value="PAS-like_dom_sf"/>
</dbReference>
<dbReference type="InterPro" id="IPR008271">
    <property type="entry name" value="Ser/Thr_kinase_AS"/>
</dbReference>
<dbReference type="PANTHER" id="PTHR43642:SF1">
    <property type="entry name" value="HYBRID SIGNAL TRANSDUCTION HISTIDINE KINASE G"/>
    <property type="match status" value="1"/>
</dbReference>
<dbReference type="InterPro" id="IPR053159">
    <property type="entry name" value="Hybrid_Histidine_Kinase"/>
</dbReference>
<dbReference type="Pfam" id="PF13191">
    <property type="entry name" value="AAA_16"/>
    <property type="match status" value="1"/>
</dbReference>
<keyword evidence="8" id="KW-1185">Reference proteome</keyword>
<dbReference type="InterPro" id="IPR041664">
    <property type="entry name" value="AAA_16"/>
</dbReference>
<dbReference type="CDD" id="cd00082">
    <property type="entry name" value="HisKA"/>
    <property type="match status" value="1"/>
</dbReference>
<dbReference type="InterPro" id="IPR029016">
    <property type="entry name" value="GAF-like_dom_sf"/>
</dbReference>
<dbReference type="PRINTS" id="PR00344">
    <property type="entry name" value="BCTRLSENSOR"/>
</dbReference>
<dbReference type="InterPro" id="IPR004358">
    <property type="entry name" value="Sig_transdc_His_kin-like_C"/>
</dbReference>
<dbReference type="PROSITE" id="PS50109">
    <property type="entry name" value="HIS_KIN"/>
    <property type="match status" value="1"/>
</dbReference>
<dbReference type="Gene3D" id="3.30.450.40">
    <property type="match status" value="1"/>
</dbReference>
<dbReference type="PROSITE" id="PS50113">
    <property type="entry name" value="PAC"/>
    <property type="match status" value="1"/>
</dbReference>
<evidence type="ECO:0000259" key="6">
    <source>
        <dbReference type="PROSITE" id="PS50113"/>
    </source>
</evidence>
<dbReference type="SMART" id="SM00388">
    <property type="entry name" value="HisKA"/>
    <property type="match status" value="1"/>
</dbReference>
<dbReference type="Pfam" id="PF00512">
    <property type="entry name" value="HisKA"/>
    <property type="match status" value="1"/>
</dbReference>
<dbReference type="InterPro" id="IPR027417">
    <property type="entry name" value="P-loop_NTPase"/>
</dbReference>
<dbReference type="Proteomes" id="UP000654004">
    <property type="component" value="Unassembled WGS sequence"/>
</dbReference>
<dbReference type="InterPro" id="IPR003018">
    <property type="entry name" value="GAF"/>
</dbReference>
<evidence type="ECO:0000259" key="5">
    <source>
        <dbReference type="PROSITE" id="PS50109"/>
    </source>
</evidence>
<reference evidence="8" key="1">
    <citation type="journal article" date="2019" name="Int. J. Syst. Evol. Microbiol.">
        <title>The Global Catalogue of Microorganisms (GCM) 10K type strain sequencing project: providing services to taxonomists for standard genome sequencing and annotation.</title>
        <authorList>
            <consortium name="The Broad Institute Genomics Platform"/>
            <consortium name="The Broad Institute Genome Sequencing Center for Infectious Disease"/>
            <person name="Wu L."/>
            <person name="Ma J."/>
        </authorList>
    </citation>
    <scope>NUCLEOTIDE SEQUENCE [LARGE SCALE GENOMIC DNA]</scope>
    <source>
        <strain evidence="8">JCM 32305</strain>
    </source>
</reference>
<comment type="catalytic activity">
    <reaction evidence="1">
        <text>ATP + protein L-histidine = ADP + protein N-phospho-L-histidine.</text>
        <dbReference type="EC" id="2.7.13.3"/>
    </reaction>
</comment>
<dbReference type="CDD" id="cd14014">
    <property type="entry name" value="STKc_PknB_like"/>
    <property type="match status" value="1"/>
</dbReference>
<dbReference type="SMART" id="SM00220">
    <property type="entry name" value="S_TKc"/>
    <property type="match status" value="1"/>
</dbReference>
<dbReference type="SUPFAM" id="SSF55874">
    <property type="entry name" value="ATPase domain of HSP90 chaperone/DNA topoisomerase II/histidine kinase"/>
    <property type="match status" value="1"/>
</dbReference>
<dbReference type="InterPro" id="IPR003594">
    <property type="entry name" value="HATPase_dom"/>
</dbReference>
<comment type="caution">
    <text evidence="7">The sequence shown here is derived from an EMBL/GenBank/DDBJ whole genome shotgun (WGS) entry which is preliminary data.</text>
</comment>
<dbReference type="Pfam" id="PF02518">
    <property type="entry name" value="HATPase_c"/>
    <property type="match status" value="1"/>
</dbReference>
<dbReference type="InterPro" id="IPR000014">
    <property type="entry name" value="PAS"/>
</dbReference>
<dbReference type="GO" id="GO:0016301">
    <property type="term" value="F:kinase activity"/>
    <property type="evidence" value="ECO:0007669"/>
    <property type="project" value="UniProtKB-KW"/>
</dbReference>
<dbReference type="SUPFAM" id="SSF47384">
    <property type="entry name" value="Homodimeric domain of signal transducing histidine kinase"/>
    <property type="match status" value="1"/>
</dbReference>
<dbReference type="SUPFAM" id="SSF56112">
    <property type="entry name" value="Protein kinase-like (PK-like)"/>
    <property type="match status" value="1"/>
</dbReference>
<dbReference type="Gene3D" id="3.30.450.20">
    <property type="entry name" value="PAS domain"/>
    <property type="match status" value="1"/>
</dbReference>
<dbReference type="NCBIfam" id="TIGR00229">
    <property type="entry name" value="sensory_box"/>
    <property type="match status" value="1"/>
</dbReference>
<sequence length="1800" mass="202543">MAKANSIDLEQTTALRLHNEFVLKDKISPLWGIKPSQLVIVDGLTTLIYKNYTAVPSSWRINGQLELKQFFPIALKLVATLKHFHHSGLIHKDIKPSNFLIDDDGCIYLSNFGFAQKIEDIQNSDPMPFFKSTLAYISPEHSEFSEHQIDHRSDLYSIGIILYELLSGCLPIGLPDSASIHEWLHCQRVSEPKPPHVINFNIPIWLSKLVLKLLEKSPEKRYQSADLLESDLLFCSKNWHEVGNIPSFPLGEHYHSTGLELSDTLHQREQELAAMHAALEHSRLEQTPTLVFVQGHAGIGKSKLLERFMSDIAFNGSCIAYSQAERYKQAPYSVLISAFRYALAQILQGNQEDREFWQQHIKSSHHLITDEARKLFPELKKLIENVGHHTPENAPISLNIPNQIEASMRSIIGIFSTTTRPFVLILDDIHWLDHISISLINTLLGQQFSLPFLLVATQRHTNKIPLNTIQHDGQTTILHLKPLDVSSIRKILVSAFKTNQTNIIQLAELILLKTNGCPFFVKSLINTLFNQELIRFDPINSVWICQHDAIQSFSYTDNVALDITQQFKTLPKKTQQLLINMSIVGRSIETALIEALFVSNYEELESNILPAVNIGILHKTKNGFAFFHDLVHTTIKNLANPSEKMQLHLQIGRRLIEQATSTKDLDAQFHGIEHISHAEILLTDINERLYLIPLALEVARNAKNSHSLKLARSILVFTYQLLPLNTEKHKRLQADIMFEQADCELLSGNFDHAQRLLLGIIDAKTESIQKTEAYRLNVELLLRQSNYIAAVNTAIEGLKAANIHISPNPTNIECDMAYNHLMLRLGTTPSNTLTNLTQLDNKEVEALLSLLSALSAPASFTSTNLHFMQLTLMLEITLDHGISGASAAALGWYGVLIAERYEQYKMGFKFCQLARILVLKHHFHDYEGKVLLTLDQVSVWIKPLPYSIECVNSGFSAAIGHGDVATACFECCHQVANLFTLGTPLNKVLQEIERGLKFSQKSGFEDVKVIMLVQRAFIENLHHNTNDSLSGHDFFAAVGYSTDGNIADRMSTLIFWFWLYKGITHYLADEIKDASVSLITAGYYAWSAPAHIHLLDYHFFSALTITATTYCEQEKEIARKQLMVHYHKITTWVKNNPQNFTDKALILEGEIAKFDNNPFLAMSKFEEAISIYPDQDFIQYRAIAHELAGKIALQHGQVTAATAHIERAIQCFGSWGAQSKVQQLCSSYSLLNIVNIHNEQGVLLPSLNTSARYQSAALKATRSMTEFGDDEEILQQLLTIIVEQATARKGVLISICGQRLIMETLVNTTSQGLSVVTIGAVVSPFDIPKSLISSCIRTKKMIYVEQILESPYELDSYWQGNYERSILCLPLIAHNKQLGVLYLEFRPQDINMNEDYTKALKFLAAKAALSLDTAQLRKNFSESVSKHSEIERENLVTRTSLNLGEKICKTGSWHWNLASNIVTCSVEMCRIFGIDSKNNQRTFQSIAAFFHPEDHQSVMEKITKAVTDQKTFDVDHRIILRDGSSLYLNGQGCPVIGKDSVVDYVGTVSDITSRRAAEDALRIAQEDLARVSRINTVGQLTSSIAHEINQPLMSIVSNAAAGLRWLKREKPNLDEAMISMQAIANEGQRAGQIVENIRNLTRNVKPSFTRVNLYNIVEHVLTIVRSEAVHKNVTIKLHIKAHKLDIQGDSIQLQQVMLNILMNGIEAMSEVYDRRRLLNVYISNPDDTNIVIEFNDTGPGIDKEVSQHLFDAFYTTKKNGMGMGLAICQSIIKIHQGKISATSSNKVGSTFSITLPLIKD</sequence>
<accession>A0ABQ2QCJ5</accession>
<dbReference type="Gene3D" id="1.10.287.130">
    <property type="match status" value="1"/>
</dbReference>
<dbReference type="SUPFAM" id="SSF55781">
    <property type="entry name" value="GAF domain-like"/>
    <property type="match status" value="1"/>
</dbReference>
<feature type="domain" description="Protein kinase" evidence="4">
    <location>
        <begin position="1"/>
        <end position="234"/>
    </location>
</feature>
<organism evidence="7 8">
    <name type="scientific">Shewanella ulleungensis</name>
    <dbReference type="NCBI Taxonomy" id="2282699"/>
    <lineage>
        <taxon>Bacteria</taxon>
        <taxon>Pseudomonadati</taxon>
        <taxon>Pseudomonadota</taxon>
        <taxon>Gammaproteobacteria</taxon>
        <taxon>Alteromonadales</taxon>
        <taxon>Shewanellaceae</taxon>
        <taxon>Shewanella</taxon>
    </lineage>
</organism>
<dbReference type="InterPro" id="IPR000719">
    <property type="entry name" value="Prot_kinase_dom"/>
</dbReference>
<feature type="domain" description="PAC" evidence="6">
    <location>
        <begin position="1512"/>
        <end position="1563"/>
    </location>
</feature>
<dbReference type="Pfam" id="PF13185">
    <property type="entry name" value="GAF_2"/>
    <property type="match status" value="1"/>
</dbReference>
<dbReference type="SMART" id="SM00387">
    <property type="entry name" value="HATPase_c"/>
    <property type="match status" value="1"/>
</dbReference>
<dbReference type="SUPFAM" id="SSF55785">
    <property type="entry name" value="PYP-like sensor domain (PAS domain)"/>
    <property type="match status" value="1"/>
</dbReference>
<dbReference type="Gene3D" id="2.10.70.100">
    <property type="match status" value="1"/>
</dbReference>
<evidence type="ECO:0000256" key="2">
    <source>
        <dbReference type="ARBA" id="ARBA00012438"/>
    </source>
</evidence>
<dbReference type="Gene3D" id="3.40.50.300">
    <property type="entry name" value="P-loop containing nucleotide triphosphate hydrolases"/>
    <property type="match status" value="1"/>
</dbReference>
<evidence type="ECO:0000313" key="8">
    <source>
        <dbReference type="Proteomes" id="UP000654004"/>
    </source>
</evidence>
<dbReference type="InterPro" id="IPR003661">
    <property type="entry name" value="HisK_dim/P_dom"/>
</dbReference>
<dbReference type="InterPro" id="IPR036890">
    <property type="entry name" value="HATPase_C_sf"/>
</dbReference>
<dbReference type="CDD" id="cd00130">
    <property type="entry name" value="PAS"/>
    <property type="match status" value="1"/>
</dbReference>
<dbReference type="SUPFAM" id="SSF48452">
    <property type="entry name" value="TPR-like"/>
    <property type="match status" value="1"/>
</dbReference>
<dbReference type="InterPro" id="IPR000700">
    <property type="entry name" value="PAS-assoc_C"/>
</dbReference>
<dbReference type="EMBL" id="BMQW01000001">
    <property type="protein sequence ID" value="GGP75228.1"/>
    <property type="molecule type" value="Genomic_DNA"/>
</dbReference>